<reference evidence="1" key="2">
    <citation type="journal article" date="2023" name="BMC Genomics">
        <title>Pest status, molecular evolution, and epigenetic factors derived from the genome assembly of Frankliniella fusca, a thysanopteran phytovirus vector.</title>
        <authorList>
            <person name="Catto M.A."/>
            <person name="Labadie P.E."/>
            <person name="Jacobson A.L."/>
            <person name="Kennedy G.G."/>
            <person name="Srinivasan R."/>
            <person name="Hunt B.G."/>
        </authorList>
    </citation>
    <scope>NUCLEOTIDE SEQUENCE</scope>
    <source>
        <strain evidence="1">PL_HMW_Pooled</strain>
    </source>
</reference>
<dbReference type="EMBL" id="JAHWGI010000241">
    <property type="protein sequence ID" value="KAK3911176.1"/>
    <property type="molecule type" value="Genomic_DNA"/>
</dbReference>
<accession>A0AAE1GYQ0</accession>
<dbReference type="AlphaFoldDB" id="A0AAE1GYQ0"/>
<evidence type="ECO:0000313" key="1">
    <source>
        <dbReference type="EMBL" id="KAK3911176.1"/>
    </source>
</evidence>
<sequence>MPVSNCLNHTMMKFSHQEGYCSPCFSPCCTGEFEGMLLQRLMFLSQGEDCICNLLKPYYMKAPTQLLVSHVCFPLNSMAIPARHSCSQFEWKSSLANITDGVEKKQDLRDVAMMNATSMSWIRDCFPQFSCLLPTELREPYMPLLSPSGVSQNCKR</sequence>
<gene>
    <name evidence="1" type="ORF">KUF71_004349</name>
</gene>
<evidence type="ECO:0000313" key="2">
    <source>
        <dbReference type="Proteomes" id="UP001219518"/>
    </source>
</evidence>
<comment type="caution">
    <text evidence="1">The sequence shown here is derived from an EMBL/GenBank/DDBJ whole genome shotgun (WGS) entry which is preliminary data.</text>
</comment>
<proteinExistence type="predicted"/>
<organism evidence="1 2">
    <name type="scientific">Frankliniella fusca</name>
    <dbReference type="NCBI Taxonomy" id="407009"/>
    <lineage>
        <taxon>Eukaryota</taxon>
        <taxon>Metazoa</taxon>
        <taxon>Ecdysozoa</taxon>
        <taxon>Arthropoda</taxon>
        <taxon>Hexapoda</taxon>
        <taxon>Insecta</taxon>
        <taxon>Pterygota</taxon>
        <taxon>Neoptera</taxon>
        <taxon>Paraneoptera</taxon>
        <taxon>Thysanoptera</taxon>
        <taxon>Terebrantia</taxon>
        <taxon>Thripoidea</taxon>
        <taxon>Thripidae</taxon>
        <taxon>Frankliniella</taxon>
    </lineage>
</organism>
<reference evidence="1" key="1">
    <citation type="submission" date="2021-07" db="EMBL/GenBank/DDBJ databases">
        <authorList>
            <person name="Catto M.A."/>
            <person name="Jacobson A."/>
            <person name="Kennedy G."/>
            <person name="Labadie P."/>
            <person name="Hunt B.G."/>
            <person name="Srinivasan R."/>
        </authorList>
    </citation>
    <scope>NUCLEOTIDE SEQUENCE</scope>
    <source>
        <strain evidence="1">PL_HMW_Pooled</strain>
        <tissue evidence="1">Head</tissue>
    </source>
</reference>
<dbReference type="Proteomes" id="UP001219518">
    <property type="component" value="Unassembled WGS sequence"/>
</dbReference>
<protein>
    <submittedName>
        <fullName evidence="1">Protein CROWDED NUCLEI 1</fullName>
    </submittedName>
</protein>
<name>A0AAE1GYQ0_9NEOP</name>
<keyword evidence="2" id="KW-1185">Reference proteome</keyword>